<evidence type="ECO:0000313" key="2">
    <source>
        <dbReference type="Proteomes" id="UP000199701"/>
    </source>
</evidence>
<keyword evidence="2" id="KW-1185">Reference proteome</keyword>
<accession>A0A1I0Q026</accession>
<dbReference type="EMBL" id="FOJI01000006">
    <property type="protein sequence ID" value="SEW20309.1"/>
    <property type="molecule type" value="Genomic_DNA"/>
</dbReference>
<dbReference type="STRING" id="99656.SAMN05421659_106188"/>
<reference evidence="1 2" key="1">
    <citation type="submission" date="2016-10" db="EMBL/GenBank/DDBJ databases">
        <authorList>
            <person name="de Groot N.N."/>
        </authorList>
    </citation>
    <scope>NUCLEOTIDE SEQUENCE [LARGE SCALE GENOMIC DNA]</scope>
    <source>
        <strain evidence="1 2">DSM 9179</strain>
    </source>
</reference>
<dbReference type="Proteomes" id="UP000199701">
    <property type="component" value="Unassembled WGS sequence"/>
</dbReference>
<gene>
    <name evidence="1" type="ORF">SAMN05421659_106188</name>
</gene>
<evidence type="ECO:0000313" key="1">
    <source>
        <dbReference type="EMBL" id="SEW20309.1"/>
    </source>
</evidence>
<protein>
    <submittedName>
        <fullName evidence="1">Uncharacterized protein</fullName>
    </submittedName>
</protein>
<name>A0A1I0Q026_9FIRM</name>
<organism evidence="1 2">
    <name type="scientific">[Clostridium] fimetarium</name>
    <dbReference type="NCBI Taxonomy" id="99656"/>
    <lineage>
        <taxon>Bacteria</taxon>
        <taxon>Bacillati</taxon>
        <taxon>Bacillota</taxon>
        <taxon>Clostridia</taxon>
        <taxon>Lachnospirales</taxon>
        <taxon>Lachnospiraceae</taxon>
    </lineage>
</organism>
<dbReference type="AlphaFoldDB" id="A0A1I0Q026"/>
<proteinExistence type="predicted"/>
<dbReference type="RefSeq" id="WP_092453392.1">
    <property type="nucleotide sequence ID" value="NZ_FOJI01000006.1"/>
</dbReference>
<sequence>MKTKDRLTERFLLKISTEYLNFKISVVMKNHEEIYAMAYEIDHIARIYLILQERADQIPAYMLKALYQTPELIKTVYDIWMNHQDSSETELNGFVVKILAMLSDKNTNLKKGA</sequence>